<proteinExistence type="predicted"/>
<organism evidence="2">
    <name type="scientific">Aspergillus niger</name>
    <dbReference type="NCBI Taxonomy" id="5061"/>
    <lineage>
        <taxon>Eukaryota</taxon>
        <taxon>Fungi</taxon>
        <taxon>Dikarya</taxon>
        <taxon>Ascomycota</taxon>
        <taxon>Pezizomycotina</taxon>
        <taxon>Eurotiomycetes</taxon>
        <taxon>Eurotiomycetidae</taxon>
        <taxon>Eurotiales</taxon>
        <taxon>Aspergillaceae</taxon>
        <taxon>Aspergillus</taxon>
        <taxon>Aspergillus subgen. Circumdati</taxon>
    </lineage>
</organism>
<dbReference type="VEuPathDB" id="FungiDB:An12g10300"/>
<feature type="region of interest" description="Disordered" evidence="1">
    <location>
        <begin position="248"/>
        <end position="273"/>
    </location>
</feature>
<evidence type="ECO:0000256" key="1">
    <source>
        <dbReference type="SAM" id="MobiDB-lite"/>
    </source>
</evidence>
<dbReference type="KEGG" id="ang:An12g10300"/>
<evidence type="ECO:0000313" key="2">
    <source>
        <dbReference type="RefSeq" id="XP_059607007.1"/>
    </source>
</evidence>
<reference evidence="2" key="2">
    <citation type="submission" date="2025-08" db="UniProtKB">
        <authorList>
            <consortium name="RefSeq"/>
        </authorList>
    </citation>
    <scope>IDENTIFICATION</scope>
</reference>
<protein>
    <submittedName>
        <fullName evidence="2">Uncharacterized protein</fullName>
    </submittedName>
</protein>
<accession>A0AAJ8C0X3</accession>
<gene>
    <name evidence="2" type="ORF">An12g10300</name>
</gene>
<dbReference type="AlphaFoldDB" id="A0AAJ8C0X3"/>
<name>A0AAJ8C0X3_ASPNG</name>
<feature type="compositionally biased region" description="Basic and acidic residues" evidence="1">
    <location>
        <begin position="255"/>
        <end position="273"/>
    </location>
</feature>
<reference evidence="2" key="1">
    <citation type="submission" date="2025-02" db="EMBL/GenBank/DDBJ databases">
        <authorList>
            <consortium name="NCBI Genome Project"/>
        </authorList>
    </citation>
    <scope>NUCLEOTIDE SEQUENCE</scope>
</reference>
<sequence>MNITLVFGTIGNVAVSYLTGESPSRADIKRTQMSSKITETTKSLVSKGRRSLLHQPAPGGASVAIHMDSGYVGHSMHYLHNVAPSLPHRMQTTKSVLPSLSRPRSLYQINISHIRPRRSELCHRRNADYSSNSLASQDSASLLVGLFSVGIVLVVISALRFPFHQGALDTPLQTILSPIEELLSALVANVPTLYSLRRARQPETPPQQTQSSPKRLPRAVDSIIIMQTVDVEDSRTDDQTLSTTMTDRALSTTMADHDLNDDSDGHLVRNGPE</sequence>
<dbReference type="GeneID" id="84592753"/>
<dbReference type="RefSeq" id="XP_059607007.1">
    <property type="nucleotide sequence ID" value="XM_059743710.1"/>
</dbReference>